<accession>A0A7H1QCH9</accession>
<name>A0A7H1QCH9_9ACTN</name>
<protein>
    <submittedName>
        <fullName evidence="1">Uncharacterized protein</fullName>
    </submittedName>
</protein>
<dbReference type="Proteomes" id="UP000516422">
    <property type="component" value="Chromosome"/>
</dbReference>
<dbReference type="AlphaFoldDB" id="A0A7H1QCH9"/>
<evidence type="ECO:0000313" key="2">
    <source>
        <dbReference type="Proteomes" id="UP000516422"/>
    </source>
</evidence>
<organism evidence="1 2">
    <name type="scientific">Streptomyces griseofuscus</name>
    <dbReference type="NCBI Taxonomy" id="146922"/>
    <lineage>
        <taxon>Bacteria</taxon>
        <taxon>Bacillati</taxon>
        <taxon>Actinomycetota</taxon>
        <taxon>Actinomycetes</taxon>
        <taxon>Kitasatosporales</taxon>
        <taxon>Streptomycetaceae</taxon>
        <taxon>Streptomyces</taxon>
    </lineage>
</organism>
<proteinExistence type="predicted"/>
<dbReference type="KEGG" id="sgf:HEP81_07779"/>
<evidence type="ECO:0000313" key="1">
    <source>
        <dbReference type="EMBL" id="QNT98009.1"/>
    </source>
</evidence>
<gene>
    <name evidence="1" type="ORF">HEP81_07779</name>
</gene>
<dbReference type="EMBL" id="CP051006">
    <property type="protein sequence ID" value="QNT98009.1"/>
    <property type="molecule type" value="Genomic_DNA"/>
</dbReference>
<reference evidence="1 2" key="1">
    <citation type="submission" date="2020-04" db="EMBL/GenBank/DDBJ databases">
        <title>Characterization and engineering of Streptomyces griseofuscus DSM40191 as a potential heterologous host for expression of BGCs.</title>
        <authorList>
            <person name="Gren T."/>
            <person name="Whitford C.M."/>
            <person name="Mohite O.S."/>
            <person name="Joergensen T.S."/>
            <person name="Nielsen J.B."/>
            <person name="Lee S.Y."/>
            <person name="Weber T."/>
        </authorList>
    </citation>
    <scope>NUCLEOTIDE SEQUENCE [LARGE SCALE GENOMIC DNA]</scope>
    <source>
        <strain evidence="1 2">DSM 40191</strain>
    </source>
</reference>
<dbReference type="RefSeq" id="WP_157854718.1">
    <property type="nucleotide sequence ID" value="NZ_CP051006.1"/>
</dbReference>
<sequence>MAILPVVGVLAETVSGLVGAELAVNIHREVADPAAHAYDPGLMARLRELADRGP</sequence>
<dbReference type="GeneID" id="91467272"/>